<dbReference type="InterPro" id="IPR008930">
    <property type="entry name" value="Terpenoid_cyclase/PrenylTrfase"/>
</dbReference>
<feature type="non-terminal residue" evidence="10">
    <location>
        <position position="281"/>
    </location>
</feature>
<keyword evidence="11" id="KW-1185">Reference proteome</keyword>
<feature type="domain" description="Prenyltransferase alpha-alpha toroid" evidence="9">
    <location>
        <begin position="55"/>
        <end position="270"/>
    </location>
</feature>
<keyword evidence="3" id="KW-0637">Prenyltransferase</keyword>
<sequence>MADQVLNKLGHANFCMRCLYGLPDSMAEADSSRYFVLNFQPAGNVLTESSECICSSMSTPSVAVGFYCLGALDVLGLLDAKLKDIDRMAWRSWIWEQQVTRPASPVQRGARRSGEEGDKAEISDEHVGGFRPSPFMDVGRKAGATRTFDADPSHLIMTYTALLSLAILRDDFARLDRRGLVGLLRATQQADGSFTAIPRQGEADIRMVYTAFAICTMLNDWSGVDVPRALGFVKRCITFEGGFGQTPGNEAQGGPTYCALATLALAPAEHKDAAALSPAAR</sequence>
<dbReference type="Proteomes" id="UP000308199">
    <property type="component" value="Unassembled WGS sequence"/>
</dbReference>
<comment type="similarity">
    <text evidence="2">Belongs to the protein prenyltransferase subunit beta family.</text>
</comment>
<dbReference type="PANTHER" id="PTHR11774">
    <property type="entry name" value="GERANYLGERANYL TRANSFERASE TYPE BETA SUBUNIT"/>
    <property type="match status" value="1"/>
</dbReference>
<evidence type="ECO:0000313" key="10">
    <source>
        <dbReference type="EMBL" id="THG98576.1"/>
    </source>
</evidence>
<evidence type="ECO:0000259" key="9">
    <source>
        <dbReference type="Pfam" id="PF00432"/>
    </source>
</evidence>
<evidence type="ECO:0000256" key="4">
    <source>
        <dbReference type="ARBA" id="ARBA00022679"/>
    </source>
</evidence>
<dbReference type="Gene3D" id="1.50.10.20">
    <property type="match status" value="1"/>
</dbReference>
<dbReference type="InterPro" id="IPR001330">
    <property type="entry name" value="Prenyltrans"/>
</dbReference>
<evidence type="ECO:0000313" key="11">
    <source>
        <dbReference type="Proteomes" id="UP000308199"/>
    </source>
</evidence>
<dbReference type="GO" id="GO:0005953">
    <property type="term" value="C:CAAX-protein geranylgeranyltransferase complex"/>
    <property type="evidence" value="ECO:0007669"/>
    <property type="project" value="TreeGrafter"/>
</dbReference>
<evidence type="ECO:0000256" key="1">
    <source>
        <dbReference type="ARBA" id="ARBA00001947"/>
    </source>
</evidence>
<dbReference type="Pfam" id="PF00432">
    <property type="entry name" value="Prenyltrans"/>
    <property type="match status" value="2"/>
</dbReference>
<reference evidence="10 11" key="1">
    <citation type="submission" date="2019-02" db="EMBL/GenBank/DDBJ databases">
        <title>Genome sequencing of the rare red list fungi Phellinidium pouzarii.</title>
        <authorList>
            <person name="Buettner E."/>
            <person name="Kellner H."/>
        </authorList>
    </citation>
    <scope>NUCLEOTIDE SEQUENCE [LARGE SCALE GENOMIC DNA]</scope>
    <source>
        <strain evidence="10 11">DSM 108285</strain>
    </source>
</reference>
<dbReference type="PANTHER" id="PTHR11774:SF4">
    <property type="entry name" value="GERANYLGERANYL TRANSFERASE TYPE-1 SUBUNIT BETA"/>
    <property type="match status" value="1"/>
</dbReference>
<evidence type="ECO:0000256" key="5">
    <source>
        <dbReference type="ARBA" id="ARBA00022723"/>
    </source>
</evidence>
<dbReference type="AlphaFoldDB" id="A0A4S4KKL7"/>
<gene>
    <name evidence="10" type="ORF">EW145_g7401</name>
</gene>
<keyword evidence="7" id="KW-0862">Zinc</keyword>
<dbReference type="GO" id="GO:0004662">
    <property type="term" value="F:CAAX-protein geranylgeranyltransferase activity"/>
    <property type="evidence" value="ECO:0007669"/>
    <property type="project" value="TreeGrafter"/>
</dbReference>
<evidence type="ECO:0000256" key="7">
    <source>
        <dbReference type="ARBA" id="ARBA00022833"/>
    </source>
</evidence>
<comment type="cofactor">
    <cofactor evidence="1">
        <name>Zn(2+)</name>
        <dbReference type="ChEBI" id="CHEBI:29105"/>
    </cofactor>
</comment>
<evidence type="ECO:0000256" key="2">
    <source>
        <dbReference type="ARBA" id="ARBA00010497"/>
    </source>
</evidence>
<accession>A0A4S4KKL7</accession>
<proteinExistence type="inferred from homology"/>
<dbReference type="SUPFAM" id="SSF48239">
    <property type="entry name" value="Terpenoid cyclases/Protein prenyltransferases"/>
    <property type="match status" value="1"/>
</dbReference>
<evidence type="ECO:0000256" key="6">
    <source>
        <dbReference type="ARBA" id="ARBA00022737"/>
    </source>
</evidence>
<keyword evidence="4" id="KW-0808">Transferase</keyword>
<evidence type="ECO:0000256" key="8">
    <source>
        <dbReference type="SAM" id="MobiDB-lite"/>
    </source>
</evidence>
<dbReference type="OrthoDB" id="24893at2759"/>
<protein>
    <recommendedName>
        <fullName evidence="9">Prenyltransferase alpha-alpha toroid domain-containing protein</fullName>
    </recommendedName>
</protein>
<dbReference type="EMBL" id="SGPK01000730">
    <property type="protein sequence ID" value="THG98576.1"/>
    <property type="molecule type" value="Genomic_DNA"/>
</dbReference>
<dbReference type="GO" id="GO:0046872">
    <property type="term" value="F:metal ion binding"/>
    <property type="evidence" value="ECO:0007669"/>
    <property type="project" value="UniProtKB-KW"/>
</dbReference>
<feature type="region of interest" description="Disordered" evidence="8">
    <location>
        <begin position="105"/>
        <end position="127"/>
    </location>
</feature>
<evidence type="ECO:0000256" key="3">
    <source>
        <dbReference type="ARBA" id="ARBA00022602"/>
    </source>
</evidence>
<dbReference type="InterPro" id="IPR045089">
    <property type="entry name" value="PGGT1B-like"/>
</dbReference>
<organism evidence="10 11">
    <name type="scientific">Phellinidium pouzarii</name>
    <dbReference type="NCBI Taxonomy" id="167371"/>
    <lineage>
        <taxon>Eukaryota</taxon>
        <taxon>Fungi</taxon>
        <taxon>Dikarya</taxon>
        <taxon>Basidiomycota</taxon>
        <taxon>Agaricomycotina</taxon>
        <taxon>Agaricomycetes</taxon>
        <taxon>Hymenochaetales</taxon>
        <taxon>Hymenochaetaceae</taxon>
        <taxon>Phellinidium</taxon>
    </lineage>
</organism>
<keyword evidence="5" id="KW-0479">Metal-binding</keyword>
<feature type="domain" description="Prenyltransferase alpha-alpha toroid" evidence="9">
    <location>
        <begin position="6"/>
        <end position="40"/>
    </location>
</feature>
<name>A0A4S4KKL7_9AGAM</name>
<keyword evidence="6" id="KW-0677">Repeat</keyword>
<feature type="compositionally biased region" description="Basic and acidic residues" evidence="8">
    <location>
        <begin position="112"/>
        <end position="127"/>
    </location>
</feature>
<comment type="caution">
    <text evidence="10">The sequence shown here is derived from an EMBL/GenBank/DDBJ whole genome shotgun (WGS) entry which is preliminary data.</text>
</comment>